<dbReference type="SUPFAM" id="SSF51735">
    <property type="entry name" value="NAD(P)-binding Rossmann-fold domains"/>
    <property type="match status" value="1"/>
</dbReference>
<name>A0ABX1MKV8_9RHOO</name>
<dbReference type="NCBIfam" id="NF005559">
    <property type="entry name" value="PRK07231.1"/>
    <property type="match status" value="1"/>
</dbReference>
<evidence type="ECO:0000256" key="1">
    <source>
        <dbReference type="ARBA" id="ARBA00006484"/>
    </source>
</evidence>
<accession>A0ABX1MKV8</accession>
<dbReference type="RefSeq" id="WP_169206027.1">
    <property type="nucleotide sequence ID" value="NZ_CP059560.1"/>
</dbReference>
<dbReference type="InterPro" id="IPR057326">
    <property type="entry name" value="KR_dom"/>
</dbReference>
<evidence type="ECO:0000259" key="3">
    <source>
        <dbReference type="SMART" id="SM00822"/>
    </source>
</evidence>
<dbReference type="SMART" id="SM00822">
    <property type="entry name" value="PKS_KR"/>
    <property type="match status" value="1"/>
</dbReference>
<dbReference type="PRINTS" id="PR00081">
    <property type="entry name" value="GDHRDH"/>
</dbReference>
<dbReference type="PROSITE" id="PS00061">
    <property type="entry name" value="ADH_SHORT"/>
    <property type="match status" value="1"/>
</dbReference>
<evidence type="ECO:0000313" key="4">
    <source>
        <dbReference type="EMBL" id="NMF88609.1"/>
    </source>
</evidence>
<dbReference type="CDD" id="cd05233">
    <property type="entry name" value="SDR_c"/>
    <property type="match status" value="1"/>
</dbReference>
<dbReference type="InterPro" id="IPR002347">
    <property type="entry name" value="SDR_fam"/>
</dbReference>
<dbReference type="EC" id="1.1.1.47" evidence="4"/>
<dbReference type="Proteomes" id="UP000652074">
    <property type="component" value="Unassembled WGS sequence"/>
</dbReference>
<evidence type="ECO:0000313" key="5">
    <source>
        <dbReference type="Proteomes" id="UP000652074"/>
    </source>
</evidence>
<dbReference type="PANTHER" id="PTHR42760:SF133">
    <property type="entry name" value="3-OXOACYL-[ACYL-CARRIER-PROTEIN] REDUCTASE"/>
    <property type="match status" value="1"/>
</dbReference>
<dbReference type="PANTHER" id="PTHR42760">
    <property type="entry name" value="SHORT-CHAIN DEHYDROGENASES/REDUCTASES FAMILY MEMBER"/>
    <property type="match status" value="1"/>
</dbReference>
<feature type="domain" description="Ketoreductase" evidence="3">
    <location>
        <begin position="6"/>
        <end position="185"/>
    </location>
</feature>
<protein>
    <submittedName>
        <fullName evidence="4">Glucose 1-dehydrogenase</fullName>
        <ecNumber evidence="4">1.1.1.47</ecNumber>
    </submittedName>
</protein>
<dbReference type="GO" id="GO:0047936">
    <property type="term" value="F:glucose 1-dehydrogenase [NAD(P)+] activity"/>
    <property type="evidence" value="ECO:0007669"/>
    <property type="project" value="UniProtKB-EC"/>
</dbReference>
<sequence length="264" mass="27705">MNFEGKNAIVTGGAQGLGFECARRLAAAGARVVIADLNREAGEQAVAQLHHQGAQALALVCDVANAEAVNAMVTETVAAWGGIDVLINNAGVHCSENFLDTSEQEIDRLYRINVKGTFLPSQHVARHMVQTGRRGRIVNISSIQAVLATFHTAYGMSKAAVGGLTRSMAISLAPHGIRVNAVGAGPMRTPMMAAGLAANPALEQVMLNRTPLGRFADPSEMASVACFLASDDASFMTGQTVYVDGGRLAQNFAVPVSQPTHESH</sequence>
<comment type="caution">
    <text evidence="4">The sequence shown here is derived from an EMBL/GenBank/DDBJ whole genome shotgun (WGS) entry which is preliminary data.</text>
</comment>
<organism evidence="4 5">
    <name type="scientific">Aromatoleum petrolei</name>
    <dbReference type="NCBI Taxonomy" id="76116"/>
    <lineage>
        <taxon>Bacteria</taxon>
        <taxon>Pseudomonadati</taxon>
        <taxon>Pseudomonadota</taxon>
        <taxon>Betaproteobacteria</taxon>
        <taxon>Rhodocyclales</taxon>
        <taxon>Rhodocyclaceae</taxon>
        <taxon>Aromatoleum</taxon>
    </lineage>
</organism>
<comment type="similarity">
    <text evidence="1">Belongs to the short-chain dehydrogenases/reductases (SDR) family.</text>
</comment>
<keyword evidence="5" id="KW-1185">Reference proteome</keyword>
<dbReference type="EMBL" id="WTVR01000014">
    <property type="protein sequence ID" value="NMF88609.1"/>
    <property type="molecule type" value="Genomic_DNA"/>
</dbReference>
<dbReference type="Gene3D" id="3.40.50.720">
    <property type="entry name" value="NAD(P)-binding Rossmann-like Domain"/>
    <property type="match status" value="1"/>
</dbReference>
<evidence type="ECO:0000256" key="2">
    <source>
        <dbReference type="ARBA" id="ARBA00023002"/>
    </source>
</evidence>
<proteinExistence type="inferred from homology"/>
<dbReference type="Pfam" id="PF13561">
    <property type="entry name" value="adh_short_C2"/>
    <property type="match status" value="1"/>
</dbReference>
<dbReference type="InterPro" id="IPR020904">
    <property type="entry name" value="Sc_DH/Rdtase_CS"/>
</dbReference>
<dbReference type="PRINTS" id="PR00080">
    <property type="entry name" value="SDRFAMILY"/>
</dbReference>
<reference evidence="4 5" key="1">
    <citation type="submission" date="2019-12" db="EMBL/GenBank/DDBJ databases">
        <title>Comparative genomics gives insights into the taxonomy of the Azoarcus-Aromatoleum group and reveals separate origins of nif in the plant-associated Azoarcus and non-plant-associated Aromatoleum sub-groups.</title>
        <authorList>
            <person name="Lafos M."/>
            <person name="Maluk M."/>
            <person name="Batista M."/>
            <person name="Junghare M."/>
            <person name="Carmona M."/>
            <person name="Faoro H."/>
            <person name="Cruz L.M."/>
            <person name="Battistoni F."/>
            <person name="De Souza E."/>
            <person name="Pedrosa F."/>
            <person name="Chen W.-M."/>
            <person name="Poole P.S."/>
            <person name="Dixon R.A."/>
            <person name="James E.K."/>
        </authorList>
    </citation>
    <scope>NUCLEOTIDE SEQUENCE [LARGE SCALE GENOMIC DNA]</scope>
    <source>
        <strain evidence="4 5">ToN1</strain>
    </source>
</reference>
<keyword evidence="2 4" id="KW-0560">Oxidoreductase</keyword>
<dbReference type="InterPro" id="IPR036291">
    <property type="entry name" value="NAD(P)-bd_dom_sf"/>
</dbReference>
<gene>
    <name evidence="4" type="ORF">GPA26_08940</name>
</gene>